<name>A0A9P0HJW3_NEZVI</name>
<reference evidence="2" key="1">
    <citation type="submission" date="2022-01" db="EMBL/GenBank/DDBJ databases">
        <authorList>
            <person name="King R."/>
        </authorList>
    </citation>
    <scope>NUCLEOTIDE SEQUENCE</scope>
</reference>
<accession>A0A9P0HJW3</accession>
<evidence type="ECO:0000256" key="1">
    <source>
        <dbReference type="SAM" id="MobiDB-lite"/>
    </source>
</evidence>
<keyword evidence="3" id="KW-1185">Reference proteome</keyword>
<evidence type="ECO:0000313" key="2">
    <source>
        <dbReference type="EMBL" id="CAH1403978.1"/>
    </source>
</evidence>
<feature type="region of interest" description="Disordered" evidence="1">
    <location>
        <begin position="67"/>
        <end position="88"/>
    </location>
</feature>
<sequence length="192" mass="21738">MEFSLKHSSQARSLSLCKQSSISRAPRQLNSQTDRYGVNNNISGFPSNEFRYDPWLSWRLGQIERPPELGQPKIRKPSTPCSADRRSSNPGAKVEVAILQLVCTFCAAQATRHTLHILLESLSPVSHRICILCEFRLRKDCAKLVKEGRRWDLVMVKQYSIETHLSLFNQLQAHPKVSSLEESPIPSTILGL</sequence>
<gene>
    <name evidence="2" type="ORF">NEZAVI_LOCUS12479</name>
</gene>
<evidence type="ECO:0000313" key="3">
    <source>
        <dbReference type="Proteomes" id="UP001152798"/>
    </source>
</evidence>
<dbReference type="EMBL" id="OV725081">
    <property type="protein sequence ID" value="CAH1403978.1"/>
    <property type="molecule type" value="Genomic_DNA"/>
</dbReference>
<protein>
    <submittedName>
        <fullName evidence="2">Uncharacterized protein</fullName>
    </submittedName>
</protein>
<dbReference type="Proteomes" id="UP001152798">
    <property type="component" value="Chromosome 5"/>
</dbReference>
<dbReference type="AlphaFoldDB" id="A0A9P0HJW3"/>
<organism evidence="2 3">
    <name type="scientific">Nezara viridula</name>
    <name type="common">Southern green stink bug</name>
    <name type="synonym">Cimex viridulus</name>
    <dbReference type="NCBI Taxonomy" id="85310"/>
    <lineage>
        <taxon>Eukaryota</taxon>
        <taxon>Metazoa</taxon>
        <taxon>Ecdysozoa</taxon>
        <taxon>Arthropoda</taxon>
        <taxon>Hexapoda</taxon>
        <taxon>Insecta</taxon>
        <taxon>Pterygota</taxon>
        <taxon>Neoptera</taxon>
        <taxon>Paraneoptera</taxon>
        <taxon>Hemiptera</taxon>
        <taxon>Heteroptera</taxon>
        <taxon>Panheteroptera</taxon>
        <taxon>Pentatomomorpha</taxon>
        <taxon>Pentatomoidea</taxon>
        <taxon>Pentatomidae</taxon>
        <taxon>Pentatominae</taxon>
        <taxon>Nezara</taxon>
    </lineage>
</organism>
<proteinExistence type="predicted"/>